<feature type="transmembrane region" description="Helical" evidence="6">
    <location>
        <begin position="49"/>
        <end position="69"/>
    </location>
</feature>
<evidence type="ECO:0000313" key="10">
    <source>
        <dbReference type="Proteomes" id="UP000228687"/>
    </source>
</evidence>
<evidence type="ECO:0000256" key="3">
    <source>
        <dbReference type="ARBA" id="ARBA00022692"/>
    </source>
</evidence>
<evidence type="ECO:0000256" key="4">
    <source>
        <dbReference type="ARBA" id="ARBA00022989"/>
    </source>
</evidence>
<feature type="transmembrane region" description="Helical" evidence="6">
    <location>
        <begin position="272"/>
        <end position="302"/>
    </location>
</feature>
<keyword evidence="3 6" id="KW-0812">Transmembrane</keyword>
<keyword evidence="4 6" id="KW-1133">Transmembrane helix</keyword>
<feature type="transmembrane region" description="Helical" evidence="6">
    <location>
        <begin position="364"/>
        <end position="384"/>
    </location>
</feature>
<feature type="domain" description="ComEC/Rec2-related protein" evidence="7">
    <location>
        <begin position="216"/>
        <end position="482"/>
    </location>
</feature>
<reference evidence="10" key="1">
    <citation type="submission" date="2017-09" db="EMBL/GenBank/DDBJ databases">
        <title>Depth-based differentiation of microbial function through sediment-hosted aquifers and enrichment of novel symbionts in the deep terrestrial subsurface.</title>
        <authorList>
            <person name="Probst A.J."/>
            <person name="Ladd B."/>
            <person name="Jarett J.K."/>
            <person name="Geller-Mcgrath D.E."/>
            <person name="Sieber C.M.K."/>
            <person name="Emerson J.B."/>
            <person name="Anantharaman K."/>
            <person name="Thomas B.C."/>
            <person name="Malmstrom R."/>
            <person name="Stieglmeier M."/>
            <person name="Klingl A."/>
            <person name="Woyke T."/>
            <person name="Ryan C.M."/>
            <person name="Banfield J.F."/>
        </authorList>
    </citation>
    <scope>NUCLEOTIDE SEQUENCE [LARGE SCALE GENOMIC DNA]</scope>
</reference>
<dbReference type="PANTHER" id="PTHR30619">
    <property type="entry name" value="DNA INTERNALIZATION/COMPETENCE PROTEIN COMEC/REC2"/>
    <property type="match status" value="1"/>
</dbReference>
<dbReference type="InterPro" id="IPR052159">
    <property type="entry name" value="Competence_DNA_uptake"/>
</dbReference>
<dbReference type="AlphaFoldDB" id="A0A2H0YYB4"/>
<evidence type="ECO:0000259" key="8">
    <source>
        <dbReference type="Pfam" id="PF13567"/>
    </source>
</evidence>
<evidence type="ECO:0008006" key="11">
    <source>
        <dbReference type="Google" id="ProtNLM"/>
    </source>
</evidence>
<dbReference type="GO" id="GO:0005886">
    <property type="term" value="C:plasma membrane"/>
    <property type="evidence" value="ECO:0007669"/>
    <property type="project" value="UniProtKB-SubCell"/>
</dbReference>
<keyword evidence="5 6" id="KW-0472">Membrane</keyword>
<dbReference type="InterPro" id="IPR025405">
    <property type="entry name" value="DUF4131"/>
</dbReference>
<dbReference type="Pfam" id="PF03772">
    <property type="entry name" value="Competence"/>
    <property type="match status" value="1"/>
</dbReference>
<feature type="transmembrane region" description="Helical" evidence="6">
    <location>
        <begin position="464"/>
        <end position="481"/>
    </location>
</feature>
<evidence type="ECO:0000256" key="1">
    <source>
        <dbReference type="ARBA" id="ARBA00004651"/>
    </source>
</evidence>
<organism evidence="9 10">
    <name type="scientific">Candidatus Kaiserbacteria bacterium CG08_land_8_20_14_0_20_50_21</name>
    <dbReference type="NCBI Taxonomy" id="1974604"/>
    <lineage>
        <taxon>Bacteria</taxon>
        <taxon>Candidatus Kaiseribacteriota</taxon>
    </lineage>
</organism>
<evidence type="ECO:0000256" key="5">
    <source>
        <dbReference type="ARBA" id="ARBA00023136"/>
    </source>
</evidence>
<dbReference type="NCBIfam" id="TIGR00360">
    <property type="entry name" value="ComEC_N-term"/>
    <property type="match status" value="1"/>
</dbReference>
<feature type="transmembrane region" description="Helical" evidence="6">
    <location>
        <begin position="314"/>
        <end position="332"/>
    </location>
</feature>
<comment type="caution">
    <text evidence="9">The sequence shown here is derived from an EMBL/GenBank/DDBJ whole genome shotgun (WGS) entry which is preliminary data.</text>
</comment>
<dbReference type="EMBL" id="PEXT01000021">
    <property type="protein sequence ID" value="PIS43481.1"/>
    <property type="molecule type" value="Genomic_DNA"/>
</dbReference>
<feature type="transmembrane region" description="Helical" evidence="6">
    <location>
        <begin position="429"/>
        <end position="452"/>
    </location>
</feature>
<feature type="transmembrane region" description="Helical" evidence="6">
    <location>
        <begin position="404"/>
        <end position="422"/>
    </location>
</feature>
<dbReference type="Pfam" id="PF13567">
    <property type="entry name" value="DUF4131"/>
    <property type="match status" value="1"/>
</dbReference>
<keyword evidence="2" id="KW-1003">Cell membrane</keyword>
<feature type="transmembrane region" description="Helical" evidence="6">
    <location>
        <begin position="27"/>
        <end position="44"/>
    </location>
</feature>
<dbReference type="Proteomes" id="UP000228687">
    <property type="component" value="Unassembled WGS sequence"/>
</dbReference>
<name>A0A2H0YYB4_9BACT</name>
<protein>
    <recommendedName>
        <fullName evidence="11">ComEC/Rec2-related protein domain-containing protein</fullName>
    </recommendedName>
</protein>
<evidence type="ECO:0000256" key="2">
    <source>
        <dbReference type="ARBA" id="ARBA00022475"/>
    </source>
</evidence>
<comment type="subcellular location">
    <subcellularLocation>
        <location evidence="1">Cell membrane</location>
        <topology evidence="1">Multi-pass membrane protein</topology>
    </subcellularLocation>
</comment>
<sequence length="499" mass="53563">MILIVAIVSGFASGVFLRSIFSFGWPPIIFVFIIAAFLGAATFLKPRRAYSLGAVFFVFVALGILRAMVADTPLPETFARDVKHRVSYEGVVAADPDVRDANQRVKIRVLQDTEKTEVLAVAPRYPSVAVGDTIYVSGTLEIPQAFADDNGHVFRYDKYLQRDDVRFILNFAYLHVVSEAPWYSIRAALARVKHTFLHGIATTLPEPHASLAGGVVIGGKSGLGNELKDDFTRSGLVQIIVLSGYNVMVVAEWIMAALALTTLSKRWGAGAGALAVFVFVGIAGASATAIRAMLMALIALYARATGRSYAAGRALLLVVFFMVLWNPLYLAFDPGFGLSVAATAGLIWLAPIIEMLLVHIKNAFLKNAVATTLAAQIAVLPLLLYDTGNLSIVAIPANLLVMPMLPLAMGLSALAGFAGILFGSFAPLFGIVLAFPAYLANAFLIVVARGSASLPFTSFTLPPFPFWLTLVAYAGLIYLAVSKRVSTTLQLRLERKAST</sequence>
<accession>A0A2H0YYB4</accession>
<feature type="transmembrane region" description="Helical" evidence="6">
    <location>
        <begin position="236"/>
        <end position="260"/>
    </location>
</feature>
<proteinExistence type="predicted"/>
<evidence type="ECO:0000259" key="7">
    <source>
        <dbReference type="Pfam" id="PF03772"/>
    </source>
</evidence>
<feature type="domain" description="DUF4131" evidence="8">
    <location>
        <begin position="25"/>
        <end position="170"/>
    </location>
</feature>
<evidence type="ECO:0000256" key="6">
    <source>
        <dbReference type="SAM" id="Phobius"/>
    </source>
</evidence>
<dbReference type="InterPro" id="IPR004477">
    <property type="entry name" value="ComEC_N"/>
</dbReference>
<feature type="transmembrane region" description="Helical" evidence="6">
    <location>
        <begin position="338"/>
        <end position="357"/>
    </location>
</feature>
<dbReference type="PANTHER" id="PTHR30619:SF7">
    <property type="entry name" value="BETA-LACTAMASE DOMAIN PROTEIN"/>
    <property type="match status" value="1"/>
</dbReference>
<gene>
    <name evidence="9" type="ORF">COT23_01040</name>
</gene>
<evidence type="ECO:0000313" key="9">
    <source>
        <dbReference type="EMBL" id="PIS43481.1"/>
    </source>
</evidence>